<evidence type="ECO:0000313" key="4">
    <source>
        <dbReference type="Proteomes" id="UP001057868"/>
    </source>
</evidence>
<dbReference type="InterPro" id="IPR050469">
    <property type="entry name" value="Diguanylate_Cyclase"/>
</dbReference>
<dbReference type="PANTHER" id="PTHR45138:SF9">
    <property type="entry name" value="DIGUANYLATE CYCLASE DGCM-RELATED"/>
    <property type="match status" value="1"/>
</dbReference>
<dbReference type="GO" id="GO:0043709">
    <property type="term" value="P:cell adhesion involved in single-species biofilm formation"/>
    <property type="evidence" value="ECO:0007669"/>
    <property type="project" value="TreeGrafter"/>
</dbReference>
<keyword evidence="4" id="KW-1185">Reference proteome</keyword>
<dbReference type="PANTHER" id="PTHR45138">
    <property type="entry name" value="REGULATORY COMPONENTS OF SENSORY TRANSDUCTION SYSTEM"/>
    <property type="match status" value="1"/>
</dbReference>
<comment type="caution">
    <text evidence="3">The sequence shown here is derived from an EMBL/GenBank/DDBJ whole genome shotgun (WGS) entry which is preliminary data.</text>
</comment>
<dbReference type="InterPro" id="IPR043128">
    <property type="entry name" value="Rev_trsase/Diguanyl_cyclase"/>
</dbReference>
<reference evidence="3" key="1">
    <citation type="journal article" date="2023" name="Int. J. Syst. Evol. Microbiol.">
        <title>&lt;i&gt;Clostridium folliculivorans&lt;/i&gt; sp. nov., isolated from soil samples of an organic paddy in Japan.</title>
        <authorList>
            <person name="Tazawa J."/>
            <person name="Kobayashi H."/>
            <person name="Tanizawa Y."/>
            <person name="Uchino A."/>
            <person name="Tanaka F."/>
            <person name="Urashima Y."/>
            <person name="Miura S."/>
            <person name="Sakamoto M."/>
            <person name="Ohkuma M."/>
            <person name="Tohno M."/>
        </authorList>
    </citation>
    <scope>NUCLEOTIDE SEQUENCE</scope>
    <source>
        <strain evidence="3">D1-1</strain>
    </source>
</reference>
<evidence type="ECO:0000313" key="3">
    <source>
        <dbReference type="EMBL" id="GKU23677.1"/>
    </source>
</evidence>
<dbReference type="NCBIfam" id="TIGR00254">
    <property type="entry name" value="GGDEF"/>
    <property type="match status" value="1"/>
</dbReference>
<organism evidence="3 4">
    <name type="scientific">Clostridium folliculivorans</name>
    <dbReference type="NCBI Taxonomy" id="2886038"/>
    <lineage>
        <taxon>Bacteria</taxon>
        <taxon>Bacillati</taxon>
        <taxon>Bacillota</taxon>
        <taxon>Clostridia</taxon>
        <taxon>Eubacteriales</taxon>
        <taxon>Clostridiaceae</taxon>
        <taxon>Clostridium</taxon>
    </lineage>
</organism>
<keyword evidence="1" id="KW-0812">Transmembrane</keyword>
<dbReference type="SMART" id="SM00267">
    <property type="entry name" value="GGDEF"/>
    <property type="match status" value="1"/>
</dbReference>
<dbReference type="EMBL" id="BQXY01000001">
    <property type="protein sequence ID" value="GKU23677.1"/>
    <property type="molecule type" value="Genomic_DNA"/>
</dbReference>
<evidence type="ECO:0000259" key="2">
    <source>
        <dbReference type="PROSITE" id="PS50887"/>
    </source>
</evidence>
<dbReference type="GO" id="GO:1902201">
    <property type="term" value="P:negative regulation of bacterial-type flagellum-dependent cell motility"/>
    <property type="evidence" value="ECO:0007669"/>
    <property type="project" value="TreeGrafter"/>
</dbReference>
<dbReference type="SUPFAM" id="SSF55073">
    <property type="entry name" value="Nucleotide cyclase"/>
    <property type="match status" value="1"/>
</dbReference>
<feature type="domain" description="GGDEF" evidence="2">
    <location>
        <begin position="105"/>
        <end position="237"/>
    </location>
</feature>
<gene>
    <name evidence="3" type="ORF">CFOLD11_05030</name>
</gene>
<name>A0A9W5XZ68_9CLOT</name>
<dbReference type="GO" id="GO:0005886">
    <property type="term" value="C:plasma membrane"/>
    <property type="evidence" value="ECO:0007669"/>
    <property type="project" value="TreeGrafter"/>
</dbReference>
<keyword evidence="1" id="KW-0472">Membrane</keyword>
<accession>A0A9W5XZ68</accession>
<protein>
    <recommendedName>
        <fullName evidence="2">GGDEF domain-containing protein</fullName>
    </recommendedName>
</protein>
<dbReference type="InterPro" id="IPR000160">
    <property type="entry name" value="GGDEF_dom"/>
</dbReference>
<evidence type="ECO:0000256" key="1">
    <source>
        <dbReference type="SAM" id="Phobius"/>
    </source>
</evidence>
<dbReference type="InterPro" id="IPR029787">
    <property type="entry name" value="Nucleotide_cyclase"/>
</dbReference>
<dbReference type="PROSITE" id="PS50887">
    <property type="entry name" value="GGDEF"/>
    <property type="match status" value="1"/>
</dbReference>
<dbReference type="CDD" id="cd01949">
    <property type="entry name" value="GGDEF"/>
    <property type="match status" value="1"/>
</dbReference>
<dbReference type="GO" id="GO:0052621">
    <property type="term" value="F:diguanylate cyclase activity"/>
    <property type="evidence" value="ECO:0007669"/>
    <property type="project" value="TreeGrafter"/>
</dbReference>
<dbReference type="Gene3D" id="3.30.70.270">
    <property type="match status" value="1"/>
</dbReference>
<dbReference type="RefSeq" id="WP_261850736.1">
    <property type="nucleotide sequence ID" value="NZ_BQXY01000001.1"/>
</dbReference>
<feature type="transmembrane region" description="Helical" evidence="1">
    <location>
        <begin position="30"/>
        <end position="48"/>
    </location>
</feature>
<proteinExistence type="predicted"/>
<dbReference type="AlphaFoldDB" id="A0A9W5XZ68"/>
<dbReference type="Pfam" id="PF00990">
    <property type="entry name" value="GGDEF"/>
    <property type="match status" value="1"/>
</dbReference>
<sequence length="237" mass="27670">MIHIIYCYSLLICSMYYVYKYRERLEKRHYYSMLVFILPITVGATIQILFFGWAVAWSGMAVSLLIIYFNIQDRSLTTDYLTGLFNRRQLDNYLRIKIKGSTEIKSFSAMLIDLDGFKKINDTYGHDVGDEAIKDAVYIIKCSLGKDDFVARYGGDEFFIIFDSGDKDILEAAVARLKINVDKFNRDTEKEYKLSFAICYDVYDYNSSMKSDEFFKHIDALMYSNKVGKQETQEMPQ</sequence>
<dbReference type="Proteomes" id="UP001057868">
    <property type="component" value="Unassembled WGS sequence"/>
</dbReference>
<keyword evidence="1" id="KW-1133">Transmembrane helix</keyword>